<comment type="caution">
    <text evidence="6">Lacks conserved residue(s) required for the propagation of feature annotation.</text>
</comment>
<keyword evidence="4 6" id="KW-1133">Transmembrane helix</keyword>
<dbReference type="InterPro" id="IPR019388">
    <property type="entry name" value="FIT"/>
</dbReference>
<protein>
    <recommendedName>
        <fullName evidence="6">Fat storage-inducing transmembrane protein 1 homolog</fullName>
    </recommendedName>
    <alternativeName>
        <fullName evidence="6">FITM1-like protein</fullName>
    </alternativeName>
    <alternativeName>
        <fullName evidence="6">Fat-inducing protein 1</fullName>
    </alternativeName>
</protein>
<comment type="similarity">
    <text evidence="6">Belongs to the FIT family. FIT1 subfamily.</text>
</comment>
<dbReference type="InterPro" id="IPR046402">
    <property type="entry name" value="FIT1"/>
</dbReference>
<feature type="transmembrane region" description="Helical" evidence="7">
    <location>
        <begin position="251"/>
        <end position="269"/>
    </location>
</feature>
<dbReference type="InterPro" id="IPR046401">
    <property type="entry name" value="FITM1/2"/>
</dbReference>
<evidence type="ECO:0000256" key="3">
    <source>
        <dbReference type="ARBA" id="ARBA00022824"/>
    </source>
</evidence>
<keyword evidence="8" id="KW-1185">Reference proteome</keyword>
<dbReference type="GeneID" id="122130369"/>
<name>A0A8M1KFG6_CLUHA</name>
<dbReference type="Proteomes" id="UP000515152">
    <property type="component" value="Unplaced"/>
</dbReference>
<dbReference type="OrthoDB" id="5579088at2759"/>
<dbReference type="PANTHER" id="PTHR23129">
    <property type="entry name" value="ACYL-COENZYME A DIPHOSPHATASE FITM2"/>
    <property type="match status" value="1"/>
</dbReference>
<sequence>MCLSGLQRAAVVLQEHRAVSLALSALVVVSDLSAAFLNQGAFRRHFHLVLSVLLVSGPALSMWVSKYSVFANNNHYLYRTFLSSAWGWTCILTGSFIFLLSFSLRRSVFLSLRHLSRLAAASAVWLALRWLLTSLEDASGSCFEPLGTTLKACVEATSPGQGSRLLLRDGESKTTCLRAGFQWRGCEVSQEALLLCLCCLLLVEETAMFGQCVRSTGTPLRLLFLLCVCLLGLWFFLLFCLLAHFPQFPSQLIGGALGCLAWRVLYLGWFRFEPSWCCPGGPTSGLLVATEKKGEVKNGNREMFF</sequence>
<dbReference type="HAMAP" id="MF_03229">
    <property type="entry name" value="FITM1"/>
    <property type="match status" value="1"/>
</dbReference>
<evidence type="ECO:0000313" key="8">
    <source>
        <dbReference type="Proteomes" id="UP000515152"/>
    </source>
</evidence>
<comment type="function">
    <text evidence="6">May play a role in the formation of lipid droplets (LDs), which are storage organelles at the center of lipid and energy homeostasis. May directly bind to diacylglycerol (DAGs) and triacylglycerol.</text>
</comment>
<dbReference type="PANTHER" id="PTHR23129:SF3">
    <property type="entry name" value="FAT STORAGE-INDUCING TRANSMEMBRANE PROTEIN 1"/>
    <property type="match status" value="1"/>
</dbReference>
<feature type="transmembrane region" description="Helical" evidence="7">
    <location>
        <begin position="222"/>
        <end position="245"/>
    </location>
</feature>
<evidence type="ECO:0000256" key="6">
    <source>
        <dbReference type="HAMAP-Rule" id="MF_03229"/>
    </source>
</evidence>
<dbReference type="GO" id="GO:0005789">
    <property type="term" value="C:endoplasmic reticulum membrane"/>
    <property type="evidence" value="ECO:0007669"/>
    <property type="project" value="UniProtKB-SubCell"/>
</dbReference>
<evidence type="ECO:0000256" key="5">
    <source>
        <dbReference type="ARBA" id="ARBA00023136"/>
    </source>
</evidence>
<dbReference type="KEGG" id="char:122130369"/>
<dbReference type="AlphaFoldDB" id="A0A8M1KFG6"/>
<evidence type="ECO:0000256" key="4">
    <source>
        <dbReference type="ARBA" id="ARBA00022989"/>
    </source>
</evidence>
<dbReference type="GO" id="GO:0010945">
    <property type="term" value="F:coenzyme A diphosphatase activity"/>
    <property type="evidence" value="ECO:0007669"/>
    <property type="project" value="InterPro"/>
</dbReference>
<dbReference type="GO" id="GO:0008654">
    <property type="term" value="P:phospholipid biosynthetic process"/>
    <property type="evidence" value="ECO:0007669"/>
    <property type="project" value="InterPro"/>
</dbReference>
<keyword evidence="5 6" id="KW-0472">Membrane</keyword>
<keyword evidence="2 6" id="KW-0812">Transmembrane</keyword>
<proteinExistence type="inferred from homology"/>
<dbReference type="GO" id="GO:0140042">
    <property type="term" value="P:lipid droplet formation"/>
    <property type="evidence" value="ECO:0007669"/>
    <property type="project" value="UniProtKB-UniRule"/>
</dbReference>
<evidence type="ECO:0000256" key="7">
    <source>
        <dbReference type="SAM" id="Phobius"/>
    </source>
</evidence>
<evidence type="ECO:0000256" key="1">
    <source>
        <dbReference type="ARBA" id="ARBA00004477"/>
    </source>
</evidence>
<evidence type="ECO:0000256" key="2">
    <source>
        <dbReference type="ARBA" id="ARBA00022692"/>
    </source>
</evidence>
<gene>
    <name evidence="9" type="primary">LOC122130369</name>
    <name evidence="6" type="synonym">FIT1</name>
    <name evidence="6" type="synonym">FITM1</name>
</gene>
<accession>A0A8M1KFG6</accession>
<comment type="subcellular location">
    <subcellularLocation>
        <location evidence="1 6">Endoplasmic reticulum membrane</location>
        <topology evidence="1 6">Multi-pass membrane protein</topology>
    </subcellularLocation>
</comment>
<reference evidence="9" key="1">
    <citation type="submission" date="2025-08" db="UniProtKB">
        <authorList>
            <consortium name="RefSeq"/>
        </authorList>
    </citation>
    <scope>IDENTIFICATION</scope>
</reference>
<organism evidence="8 9">
    <name type="scientific">Clupea harengus</name>
    <name type="common">Atlantic herring</name>
    <dbReference type="NCBI Taxonomy" id="7950"/>
    <lineage>
        <taxon>Eukaryota</taxon>
        <taxon>Metazoa</taxon>
        <taxon>Chordata</taxon>
        <taxon>Craniata</taxon>
        <taxon>Vertebrata</taxon>
        <taxon>Euteleostomi</taxon>
        <taxon>Actinopterygii</taxon>
        <taxon>Neopterygii</taxon>
        <taxon>Teleostei</taxon>
        <taxon>Clupei</taxon>
        <taxon>Clupeiformes</taxon>
        <taxon>Clupeoidei</taxon>
        <taxon>Clupeidae</taxon>
        <taxon>Clupea</taxon>
    </lineage>
</organism>
<keyword evidence="3 6" id="KW-0256">Endoplasmic reticulum</keyword>
<feature type="transmembrane region" description="Helical" evidence="7">
    <location>
        <begin position="85"/>
        <end position="103"/>
    </location>
</feature>
<feature type="transmembrane region" description="Helical" evidence="7">
    <location>
        <begin position="46"/>
        <end position="65"/>
    </location>
</feature>
<dbReference type="RefSeq" id="XP_042561038.1">
    <property type="nucleotide sequence ID" value="XM_042705104.1"/>
</dbReference>
<evidence type="ECO:0000313" key="9">
    <source>
        <dbReference type="RefSeq" id="XP_042561038.1"/>
    </source>
</evidence>
<dbReference type="HAMAP" id="MF_03230">
    <property type="entry name" value="FITM2"/>
    <property type="match status" value="1"/>
</dbReference>